<dbReference type="Proteomes" id="UP000324222">
    <property type="component" value="Unassembled WGS sequence"/>
</dbReference>
<organism evidence="2 3">
    <name type="scientific">Portunus trituberculatus</name>
    <name type="common">Swimming crab</name>
    <name type="synonym">Neptunus trituberculatus</name>
    <dbReference type="NCBI Taxonomy" id="210409"/>
    <lineage>
        <taxon>Eukaryota</taxon>
        <taxon>Metazoa</taxon>
        <taxon>Ecdysozoa</taxon>
        <taxon>Arthropoda</taxon>
        <taxon>Crustacea</taxon>
        <taxon>Multicrustacea</taxon>
        <taxon>Malacostraca</taxon>
        <taxon>Eumalacostraca</taxon>
        <taxon>Eucarida</taxon>
        <taxon>Decapoda</taxon>
        <taxon>Pleocyemata</taxon>
        <taxon>Brachyura</taxon>
        <taxon>Eubrachyura</taxon>
        <taxon>Portunoidea</taxon>
        <taxon>Portunidae</taxon>
        <taxon>Portuninae</taxon>
        <taxon>Portunus</taxon>
    </lineage>
</organism>
<keyword evidence="3" id="KW-1185">Reference proteome</keyword>
<reference evidence="2 3" key="1">
    <citation type="submission" date="2019-05" db="EMBL/GenBank/DDBJ databases">
        <title>Another draft genome of Portunus trituberculatus and its Hox gene families provides insights of decapod evolution.</title>
        <authorList>
            <person name="Jeong J.-H."/>
            <person name="Song I."/>
            <person name="Kim S."/>
            <person name="Choi T."/>
            <person name="Kim D."/>
            <person name="Ryu S."/>
            <person name="Kim W."/>
        </authorList>
    </citation>
    <scope>NUCLEOTIDE SEQUENCE [LARGE SCALE GENOMIC DNA]</scope>
    <source>
        <tissue evidence="2">Muscle</tissue>
    </source>
</reference>
<evidence type="ECO:0000256" key="1">
    <source>
        <dbReference type="SAM" id="MobiDB-lite"/>
    </source>
</evidence>
<dbReference type="AlphaFoldDB" id="A0A5B7HUZ6"/>
<comment type="caution">
    <text evidence="2">The sequence shown here is derived from an EMBL/GenBank/DDBJ whole genome shotgun (WGS) entry which is preliminary data.</text>
</comment>
<accession>A0A5B7HUZ6</accession>
<proteinExistence type="predicted"/>
<name>A0A5B7HUZ6_PORTR</name>
<evidence type="ECO:0000313" key="3">
    <source>
        <dbReference type="Proteomes" id="UP000324222"/>
    </source>
</evidence>
<feature type="region of interest" description="Disordered" evidence="1">
    <location>
        <begin position="56"/>
        <end position="77"/>
    </location>
</feature>
<protein>
    <submittedName>
        <fullName evidence="2">Uncharacterized protein</fullName>
    </submittedName>
</protein>
<dbReference type="EMBL" id="VSRR010043110">
    <property type="protein sequence ID" value="MPC76330.1"/>
    <property type="molecule type" value="Genomic_DNA"/>
</dbReference>
<gene>
    <name evidence="2" type="ORF">E2C01_070740</name>
</gene>
<evidence type="ECO:0000313" key="2">
    <source>
        <dbReference type="EMBL" id="MPC76330.1"/>
    </source>
</evidence>
<sequence>MAGQLSTSSTNSGGNTTVAITSVPLRYSPRHALISLSGRFNPLSRNVFVAAVTVSTRPRGEQRRRKGGAGETEDTRRAVGVKELSLAVRER</sequence>